<dbReference type="Proteomes" id="UP000217918">
    <property type="component" value="Unassembled WGS sequence"/>
</dbReference>
<reference evidence="2 3" key="1">
    <citation type="submission" date="2017-09" db="EMBL/GenBank/DDBJ databases">
        <title>Genome sequence of Lactobacillus brevis D7.</title>
        <authorList>
            <person name="Kwon M.-S."/>
            <person name="Lim S.K."/>
            <person name="Choi H.-J."/>
        </authorList>
    </citation>
    <scope>NUCLEOTIDE SEQUENCE [LARGE SCALE GENOMIC DNA]</scope>
    <source>
        <strain evidence="2 3">D7</strain>
    </source>
</reference>
<dbReference type="RefSeq" id="WP_080467032.1">
    <property type="nucleotide sequence ID" value="NZ_BBOW01000013.1"/>
</dbReference>
<protein>
    <submittedName>
        <fullName evidence="2">Uncharacterized protein</fullName>
    </submittedName>
</protein>
<keyword evidence="1" id="KW-0812">Transmembrane</keyword>
<feature type="transmembrane region" description="Helical" evidence="1">
    <location>
        <begin position="6"/>
        <end position="29"/>
    </location>
</feature>
<gene>
    <name evidence="2" type="ORF">CNR29_14045</name>
</gene>
<dbReference type="EMBL" id="NVYO01000006">
    <property type="protein sequence ID" value="PBQ22331.1"/>
    <property type="molecule type" value="Genomic_DNA"/>
</dbReference>
<evidence type="ECO:0000256" key="1">
    <source>
        <dbReference type="SAM" id="Phobius"/>
    </source>
</evidence>
<keyword evidence="1" id="KW-1133">Transmembrane helix</keyword>
<comment type="caution">
    <text evidence="2">The sequence shown here is derived from an EMBL/GenBank/DDBJ whole genome shotgun (WGS) entry which is preliminary data.</text>
</comment>
<evidence type="ECO:0000313" key="2">
    <source>
        <dbReference type="EMBL" id="PBQ22331.1"/>
    </source>
</evidence>
<keyword evidence="1" id="KW-0472">Membrane</keyword>
<name>A0A2A3TU87_LEVBR</name>
<organism evidence="2 3">
    <name type="scientific">Levilactobacillus brevis</name>
    <name type="common">Lactobacillus brevis</name>
    <dbReference type="NCBI Taxonomy" id="1580"/>
    <lineage>
        <taxon>Bacteria</taxon>
        <taxon>Bacillati</taxon>
        <taxon>Bacillota</taxon>
        <taxon>Bacilli</taxon>
        <taxon>Lactobacillales</taxon>
        <taxon>Lactobacillaceae</taxon>
        <taxon>Levilactobacillus</taxon>
    </lineage>
</organism>
<proteinExistence type="predicted"/>
<accession>A0A2A3TU87</accession>
<dbReference type="GeneID" id="71568257"/>
<dbReference type="AlphaFoldDB" id="A0A2A3TU87"/>
<evidence type="ECO:0000313" key="3">
    <source>
        <dbReference type="Proteomes" id="UP000217918"/>
    </source>
</evidence>
<sequence length="50" mass="5395">MDALKAVFKFMIASTLIVSGVLLGGTLFATKKIDIFGDKLQNEIYGSKSN</sequence>